<organism evidence="1 2">
    <name type="scientific">Halococcus hamelinensis 100A6</name>
    <dbReference type="NCBI Taxonomy" id="1132509"/>
    <lineage>
        <taxon>Archaea</taxon>
        <taxon>Methanobacteriati</taxon>
        <taxon>Methanobacteriota</taxon>
        <taxon>Stenosarchaea group</taxon>
        <taxon>Halobacteria</taxon>
        <taxon>Halobacteriales</taxon>
        <taxon>Halococcaceae</taxon>
        <taxon>Halococcus</taxon>
    </lineage>
</organism>
<protein>
    <submittedName>
        <fullName evidence="1">Uncharacterized protein</fullName>
    </submittedName>
</protein>
<dbReference type="RefSeq" id="WP_007694354.1">
    <property type="nucleotide sequence ID" value="NZ_AJRK01000046.1"/>
</dbReference>
<keyword evidence="2" id="KW-1185">Reference proteome</keyword>
<reference evidence="1 2" key="1">
    <citation type="journal article" date="2014" name="PLoS Genet.">
        <title>Phylogenetically driven sequencing of extremely halophilic archaea reveals strategies for static and dynamic osmo-response.</title>
        <authorList>
            <person name="Becker E.A."/>
            <person name="Seitzer P.M."/>
            <person name="Tritt A."/>
            <person name="Larsen D."/>
            <person name="Krusor M."/>
            <person name="Yao A.I."/>
            <person name="Wu D."/>
            <person name="Madern D."/>
            <person name="Eisen J.A."/>
            <person name="Darling A.E."/>
            <person name="Facciotti M.T."/>
        </authorList>
    </citation>
    <scope>NUCLEOTIDE SEQUENCE [LARGE SCALE GENOMIC DNA]</scope>
    <source>
        <strain evidence="1 2">100A6</strain>
    </source>
</reference>
<evidence type="ECO:0000313" key="1">
    <source>
        <dbReference type="EMBL" id="EMA37801.1"/>
    </source>
</evidence>
<dbReference type="EMBL" id="AOMB01000033">
    <property type="protein sequence ID" value="EMA37801.1"/>
    <property type="molecule type" value="Genomic_DNA"/>
</dbReference>
<comment type="caution">
    <text evidence="1">The sequence shown here is derived from an EMBL/GenBank/DDBJ whole genome shotgun (WGS) entry which is preliminary data.</text>
</comment>
<dbReference type="PATRIC" id="fig|1132509.6.peg.2889"/>
<evidence type="ECO:0000313" key="2">
    <source>
        <dbReference type="Proteomes" id="UP000011566"/>
    </source>
</evidence>
<dbReference type="AlphaFoldDB" id="M0LWF5"/>
<accession>M0LWF5</accession>
<dbReference type="OrthoDB" id="210259at2157"/>
<name>M0LWF5_9EURY</name>
<sequence>MKTYSSRTGDRIVLRTMDRPDGDIALRDDITVRLEPGAVRVGMDVWGELVSESDRTTEFLDEVIRDDLQFHVHIDTRKGKKSRSALVCSATGDDPERLEWIGFR</sequence>
<proteinExistence type="predicted"/>
<dbReference type="Proteomes" id="UP000011566">
    <property type="component" value="Unassembled WGS sequence"/>
</dbReference>
<gene>
    <name evidence="1" type="ORF">C447_12550</name>
</gene>